<reference evidence="1 2" key="1">
    <citation type="submission" date="2018-10" db="EMBL/GenBank/DDBJ databases">
        <title>Sphingobacterium sp. M05W1-28.</title>
        <authorList>
            <person name="Cai H."/>
        </authorList>
    </citation>
    <scope>NUCLEOTIDE SEQUENCE [LARGE SCALE GENOMIC DNA]</scope>
    <source>
        <strain evidence="1 2">M05W1-28</strain>
    </source>
</reference>
<evidence type="ECO:0000313" key="2">
    <source>
        <dbReference type="Proteomes" id="UP000282423"/>
    </source>
</evidence>
<dbReference type="AlphaFoldDB" id="A0A420W0K4"/>
<accession>A0A420W0K4</accession>
<sequence>MEAYDYLLVNISESFSPSAICSSESPKSTFTFSFFDKNFPSTRIYAYEKVLCISLFEEWVVDWAKLLLMQQIVKKIISDNLHIGFVSIIRLLNLQKRI</sequence>
<protein>
    <submittedName>
        <fullName evidence="1">Uncharacterized protein</fullName>
    </submittedName>
</protein>
<gene>
    <name evidence="1" type="ORF">D7322_08460</name>
</gene>
<organism evidence="1 2">
    <name type="scientific">Sphingobacterium puteale</name>
    <dbReference type="NCBI Taxonomy" id="2420510"/>
    <lineage>
        <taxon>Bacteria</taxon>
        <taxon>Pseudomonadati</taxon>
        <taxon>Bacteroidota</taxon>
        <taxon>Sphingobacteriia</taxon>
        <taxon>Sphingobacteriales</taxon>
        <taxon>Sphingobacteriaceae</taxon>
        <taxon>Sphingobacterium</taxon>
    </lineage>
</organism>
<keyword evidence="2" id="KW-1185">Reference proteome</keyword>
<name>A0A420W0K4_9SPHI</name>
<dbReference type="EMBL" id="RBWS01000006">
    <property type="protein sequence ID" value="RKO72115.1"/>
    <property type="molecule type" value="Genomic_DNA"/>
</dbReference>
<proteinExistence type="predicted"/>
<dbReference type="Proteomes" id="UP000282423">
    <property type="component" value="Unassembled WGS sequence"/>
</dbReference>
<comment type="caution">
    <text evidence="1">The sequence shown here is derived from an EMBL/GenBank/DDBJ whole genome shotgun (WGS) entry which is preliminary data.</text>
</comment>
<evidence type="ECO:0000313" key="1">
    <source>
        <dbReference type="EMBL" id="RKO72115.1"/>
    </source>
</evidence>